<evidence type="ECO:0000256" key="3">
    <source>
        <dbReference type="ARBA" id="ARBA00023002"/>
    </source>
</evidence>
<dbReference type="GO" id="GO:0005737">
    <property type="term" value="C:cytoplasm"/>
    <property type="evidence" value="ECO:0007669"/>
    <property type="project" value="TreeGrafter"/>
</dbReference>
<evidence type="ECO:0000313" key="7">
    <source>
        <dbReference type="Proteomes" id="UP000654075"/>
    </source>
</evidence>
<dbReference type="AlphaFoldDB" id="A0A813GJV0"/>
<organism evidence="6 7">
    <name type="scientific">Polarella glacialis</name>
    <name type="common">Dinoflagellate</name>
    <dbReference type="NCBI Taxonomy" id="89957"/>
    <lineage>
        <taxon>Eukaryota</taxon>
        <taxon>Sar</taxon>
        <taxon>Alveolata</taxon>
        <taxon>Dinophyceae</taxon>
        <taxon>Suessiales</taxon>
        <taxon>Suessiaceae</taxon>
        <taxon>Polarella</taxon>
    </lineage>
</organism>
<keyword evidence="3" id="KW-0560">Oxidoreductase</keyword>
<evidence type="ECO:0000256" key="1">
    <source>
        <dbReference type="ARBA" id="ARBA00007174"/>
    </source>
</evidence>
<dbReference type="InterPro" id="IPR028427">
    <property type="entry name" value="Met_Sox_Rdtase_MsrB"/>
</dbReference>
<dbReference type="GO" id="GO:0006979">
    <property type="term" value="P:response to oxidative stress"/>
    <property type="evidence" value="ECO:0007669"/>
    <property type="project" value="InterPro"/>
</dbReference>
<comment type="catalytic activity">
    <reaction evidence="4">
        <text>L-methionyl-[protein] + [thioredoxin]-disulfide + H2O = L-methionyl-(R)-S-oxide-[protein] + [thioredoxin]-dithiol</text>
        <dbReference type="Rhea" id="RHEA:24164"/>
        <dbReference type="Rhea" id="RHEA-COMP:10698"/>
        <dbReference type="Rhea" id="RHEA-COMP:10700"/>
        <dbReference type="Rhea" id="RHEA-COMP:12313"/>
        <dbReference type="Rhea" id="RHEA-COMP:12314"/>
        <dbReference type="ChEBI" id="CHEBI:15377"/>
        <dbReference type="ChEBI" id="CHEBI:16044"/>
        <dbReference type="ChEBI" id="CHEBI:29950"/>
        <dbReference type="ChEBI" id="CHEBI:45764"/>
        <dbReference type="ChEBI" id="CHEBI:50058"/>
        <dbReference type="EC" id="1.8.4.12"/>
    </reaction>
</comment>
<dbReference type="SUPFAM" id="SSF51316">
    <property type="entry name" value="Mss4-like"/>
    <property type="match status" value="1"/>
</dbReference>
<dbReference type="PANTHER" id="PTHR10173">
    <property type="entry name" value="METHIONINE SULFOXIDE REDUCTASE"/>
    <property type="match status" value="1"/>
</dbReference>
<evidence type="ECO:0000259" key="5">
    <source>
        <dbReference type="PROSITE" id="PS51790"/>
    </source>
</evidence>
<dbReference type="OrthoDB" id="44061at2759"/>
<dbReference type="InterPro" id="IPR011057">
    <property type="entry name" value="Mss4-like_sf"/>
</dbReference>
<evidence type="ECO:0000256" key="4">
    <source>
        <dbReference type="ARBA" id="ARBA00048488"/>
    </source>
</evidence>
<comment type="caution">
    <text evidence="6">The sequence shown here is derived from an EMBL/GenBank/DDBJ whole genome shotgun (WGS) entry which is preliminary data.</text>
</comment>
<accession>A0A813GJV0</accession>
<dbReference type="PANTHER" id="PTHR10173:SF52">
    <property type="entry name" value="METHIONINE-R-SULFOXIDE REDUCTASE B1"/>
    <property type="match status" value="1"/>
</dbReference>
<dbReference type="Gene3D" id="2.170.150.20">
    <property type="entry name" value="Peptide methionine sulfoxide reductase"/>
    <property type="match status" value="1"/>
</dbReference>
<proteinExistence type="inferred from homology"/>
<dbReference type="PROSITE" id="PS51790">
    <property type="entry name" value="MSRB"/>
    <property type="match status" value="1"/>
</dbReference>
<gene>
    <name evidence="6" type="ORF">PGLA1383_LOCUS41522</name>
</gene>
<dbReference type="Pfam" id="PF01641">
    <property type="entry name" value="SelR"/>
    <property type="match status" value="1"/>
</dbReference>
<dbReference type="GO" id="GO:0033743">
    <property type="term" value="F:peptide-methionine (R)-S-oxide reductase activity"/>
    <property type="evidence" value="ECO:0007669"/>
    <property type="project" value="UniProtKB-EC"/>
</dbReference>
<reference evidence="6" key="1">
    <citation type="submission" date="2021-02" db="EMBL/GenBank/DDBJ databases">
        <authorList>
            <person name="Dougan E. K."/>
            <person name="Rhodes N."/>
            <person name="Thang M."/>
            <person name="Chan C."/>
        </authorList>
    </citation>
    <scope>NUCLEOTIDE SEQUENCE</scope>
</reference>
<name>A0A813GJV0_POLGL</name>
<dbReference type="EMBL" id="CAJNNV010028382">
    <property type="protein sequence ID" value="CAE8624395.1"/>
    <property type="molecule type" value="Genomic_DNA"/>
</dbReference>
<dbReference type="Proteomes" id="UP000654075">
    <property type="component" value="Unassembled WGS sequence"/>
</dbReference>
<sequence length="147" mass="15684">MEETPLGNTSWERWKRFAATLGSLLAVLLFVAITSASAGGTGSRVHRDGAERFQQVCLHGGTEPARSGIYDHPSNNSSVYRCACCGTPLFTAGDKFDSGTGWPSFKAPVAQAMGYRKDLLALGSTEVHCSTCGAWLQLLFVVVVVVV</sequence>
<keyword evidence="7" id="KW-1185">Reference proteome</keyword>
<protein>
    <recommendedName>
        <fullName evidence="2">peptide-methionine (R)-S-oxide reductase</fullName>
        <ecNumber evidence="2">1.8.4.12</ecNumber>
    </recommendedName>
</protein>
<dbReference type="GO" id="GO:0030091">
    <property type="term" value="P:protein repair"/>
    <property type="evidence" value="ECO:0007669"/>
    <property type="project" value="InterPro"/>
</dbReference>
<comment type="similarity">
    <text evidence="1">Belongs to the MsrB Met sulfoxide reductase family.</text>
</comment>
<dbReference type="InterPro" id="IPR002579">
    <property type="entry name" value="Met_Sox_Rdtase_MsrB_dom"/>
</dbReference>
<evidence type="ECO:0000313" key="6">
    <source>
        <dbReference type="EMBL" id="CAE8624395.1"/>
    </source>
</evidence>
<feature type="domain" description="MsrB" evidence="5">
    <location>
        <begin position="41"/>
        <end position="147"/>
    </location>
</feature>
<evidence type="ECO:0000256" key="2">
    <source>
        <dbReference type="ARBA" id="ARBA00012499"/>
    </source>
</evidence>
<feature type="non-terminal residue" evidence="6">
    <location>
        <position position="147"/>
    </location>
</feature>
<dbReference type="EC" id="1.8.4.12" evidence="2"/>